<protein>
    <submittedName>
        <fullName evidence="2">Asp23/Gls24 family envelope stress response protein</fullName>
    </submittedName>
</protein>
<keyword evidence="3" id="KW-1185">Reference proteome</keyword>
<dbReference type="InterPro" id="IPR005531">
    <property type="entry name" value="Asp23"/>
</dbReference>
<dbReference type="OrthoDB" id="3177640at2"/>
<sequence>MSELNVEGMALAPGVVETIVSIAVSEVEGVACVGSAGAQGRGIRAVFGQKPSTQGIEITVNEDNKLAVAVRIEVYYGFVLPEVASSLRQAVADAVASQVGVEVASVDVYIDGIQFAE</sequence>
<evidence type="ECO:0000313" key="2">
    <source>
        <dbReference type="EMBL" id="KAB1642410.1"/>
    </source>
</evidence>
<dbReference type="RefSeq" id="WP_158048678.1">
    <property type="nucleotide sequence ID" value="NZ_DAWAFB010000001.1"/>
</dbReference>
<name>A0A6N6NQY6_9ACTN</name>
<comment type="caution">
    <text evidence="2">The sequence shown here is derived from an EMBL/GenBank/DDBJ whole genome shotgun (WGS) entry which is preliminary data.</text>
</comment>
<comment type="similarity">
    <text evidence="1">Belongs to the asp23 family.</text>
</comment>
<evidence type="ECO:0000313" key="3">
    <source>
        <dbReference type="Proteomes" id="UP000468668"/>
    </source>
</evidence>
<organism evidence="2 3">
    <name type="scientific">Ellagibacter isourolithinifaciens</name>
    <dbReference type="NCBI Taxonomy" id="2137581"/>
    <lineage>
        <taxon>Bacteria</taxon>
        <taxon>Bacillati</taxon>
        <taxon>Actinomycetota</taxon>
        <taxon>Coriobacteriia</taxon>
        <taxon>Eggerthellales</taxon>
        <taxon>Eggerthellaceae</taxon>
        <taxon>Ellagibacter</taxon>
    </lineage>
</organism>
<evidence type="ECO:0000256" key="1">
    <source>
        <dbReference type="ARBA" id="ARBA00005721"/>
    </source>
</evidence>
<accession>A0A6N6NQY6</accession>
<proteinExistence type="inferred from homology"/>
<dbReference type="GeneID" id="98657075"/>
<reference evidence="2 3" key="1">
    <citation type="submission" date="2019-09" db="EMBL/GenBank/DDBJ databases">
        <title>Whole genome shotgun sequencing (WGS) of Ellagibacter isourolithinifaciens DSM 104140(T) and Adlercreutzia muris DSM 29508(T).</title>
        <authorList>
            <person name="Stoll D.A."/>
            <person name="Danylec N."/>
            <person name="Huch M."/>
        </authorList>
    </citation>
    <scope>NUCLEOTIDE SEQUENCE [LARGE SCALE GENOMIC DNA]</scope>
    <source>
        <strain evidence="2 3">DSM 104140</strain>
    </source>
</reference>
<dbReference type="PANTHER" id="PTHR34297">
    <property type="entry name" value="HYPOTHETICAL CYTOSOLIC PROTEIN-RELATED"/>
    <property type="match status" value="1"/>
</dbReference>
<dbReference type="EMBL" id="WAJR01000002">
    <property type="protein sequence ID" value="KAB1642410.1"/>
    <property type="molecule type" value="Genomic_DNA"/>
</dbReference>
<dbReference type="Pfam" id="PF03780">
    <property type="entry name" value="Asp23"/>
    <property type="match status" value="1"/>
</dbReference>
<dbReference type="Proteomes" id="UP000468668">
    <property type="component" value="Unassembled WGS sequence"/>
</dbReference>
<gene>
    <name evidence="2" type="ORF">F8C90_01490</name>
</gene>
<dbReference type="AlphaFoldDB" id="A0A6N6NQY6"/>